<feature type="region of interest" description="Disordered" evidence="1">
    <location>
        <begin position="31"/>
        <end position="52"/>
    </location>
</feature>
<comment type="caution">
    <text evidence="2">The sequence shown here is derived from an EMBL/GenBank/DDBJ whole genome shotgun (WGS) entry which is preliminary data.</text>
</comment>
<name>A0A0G1M1B0_9BACT</name>
<evidence type="ECO:0000313" key="2">
    <source>
        <dbReference type="EMBL" id="KKT65744.1"/>
    </source>
</evidence>
<organism evidence="2 3">
    <name type="scientific">Candidatus Woesebacteria bacterium GW2011_GWA2_44_33</name>
    <dbReference type="NCBI Taxonomy" id="1618564"/>
    <lineage>
        <taxon>Bacteria</taxon>
        <taxon>Candidatus Woeseibacteriota</taxon>
    </lineage>
</organism>
<gene>
    <name evidence="2" type="ORF">UW60_C0036G0002</name>
</gene>
<sequence>MKIRPLTMLALAVLVVVGVLYFADKRTSSKHTTVAPEQIKPSPTPQQRPNRALKTNEKFIAPIGLYITVPEEMNFREETADDPSRPIIGGFYIEKEGASGYQFYGVYSANNNTADSLEKAKKEMDPATIKEVTVDGYKGIEGLVTGPKNRYLTYIIKDGILVSFSTIPPTPENKEITDQILSIVSFQ</sequence>
<evidence type="ECO:0008006" key="4">
    <source>
        <dbReference type="Google" id="ProtNLM"/>
    </source>
</evidence>
<dbReference type="EMBL" id="LCIY01000036">
    <property type="protein sequence ID" value="KKT65744.1"/>
    <property type="molecule type" value="Genomic_DNA"/>
</dbReference>
<reference evidence="2 3" key="1">
    <citation type="journal article" date="2015" name="Nature">
        <title>rRNA introns, odd ribosomes, and small enigmatic genomes across a large radiation of phyla.</title>
        <authorList>
            <person name="Brown C.T."/>
            <person name="Hug L.A."/>
            <person name="Thomas B.C."/>
            <person name="Sharon I."/>
            <person name="Castelle C.J."/>
            <person name="Singh A."/>
            <person name="Wilkins M.J."/>
            <person name="Williams K.H."/>
            <person name="Banfield J.F."/>
        </authorList>
    </citation>
    <scope>NUCLEOTIDE SEQUENCE [LARGE SCALE GENOMIC DNA]</scope>
</reference>
<dbReference type="AlphaFoldDB" id="A0A0G1M1B0"/>
<evidence type="ECO:0000313" key="3">
    <source>
        <dbReference type="Proteomes" id="UP000034826"/>
    </source>
</evidence>
<accession>A0A0G1M1B0</accession>
<evidence type="ECO:0000256" key="1">
    <source>
        <dbReference type="SAM" id="MobiDB-lite"/>
    </source>
</evidence>
<dbReference type="Proteomes" id="UP000034826">
    <property type="component" value="Unassembled WGS sequence"/>
</dbReference>
<proteinExistence type="predicted"/>
<protein>
    <recommendedName>
        <fullName evidence="4">DUF4367 domain-containing protein</fullName>
    </recommendedName>
</protein>